<dbReference type="InterPro" id="IPR036259">
    <property type="entry name" value="MFS_trans_sf"/>
</dbReference>
<dbReference type="EMBL" id="CABVQN010000001">
    <property type="protein sequence ID" value="VWC63990.1"/>
    <property type="molecule type" value="Genomic_DNA"/>
</dbReference>
<sequence>MRDARPRIGPALHPALRHDMPDTMSTLAQPAAHAPRRVRNSRLATASMIGTSLEWYDFTIYNTLAALVFNHLFFPSVDPLAGTILAFSTYAVGYVSRPLGGFVFGNLGDRIGRRAVLMLTLVLMGVTTALMGALPTYAQAGILSPILLVALRFVQGVALGGEWAGAVLLSVEHGDQKRRGLSASWTQIGPSFGTLLGTGCIALVTLSTTSGDFLSWGWRVPFAASALLVVFGFWLRRGVDETPQFEQLAESHATAEVPVADVLKVHWKRLLIAGGSRIGSDVLYALIVVFTLTYVTTVLQLSRPVALTAVMIGTACNALAVPFFGALSDRFGRRPVYLAGALAGIVWAFVFFTLLDSARPGAIVAAVAIGLVIHAVMYGPQGAFVTEQFPTRVRYAGSSLAYTLAGIVGGGFAPLVIAALFRQTGTTTAVSLYVAAALVVTSIALFAARETAHEPLAD</sequence>
<keyword evidence="4 7" id="KW-0812">Transmembrane</keyword>
<feature type="transmembrane region" description="Helical" evidence="7">
    <location>
        <begin position="116"/>
        <end position="134"/>
    </location>
</feature>
<dbReference type="InterPro" id="IPR005829">
    <property type="entry name" value="Sugar_transporter_CS"/>
</dbReference>
<dbReference type="CDD" id="cd17369">
    <property type="entry name" value="MFS_ShiA_like"/>
    <property type="match status" value="1"/>
</dbReference>
<feature type="transmembrane region" description="Helical" evidence="7">
    <location>
        <begin position="278"/>
        <end position="299"/>
    </location>
</feature>
<dbReference type="GO" id="GO:0022857">
    <property type="term" value="F:transmembrane transporter activity"/>
    <property type="evidence" value="ECO:0007669"/>
    <property type="project" value="InterPro"/>
</dbReference>
<evidence type="ECO:0000313" key="10">
    <source>
        <dbReference type="Proteomes" id="UP000494110"/>
    </source>
</evidence>
<feature type="transmembrane region" description="Helical" evidence="7">
    <location>
        <begin position="192"/>
        <end position="210"/>
    </location>
</feature>
<evidence type="ECO:0000256" key="7">
    <source>
        <dbReference type="SAM" id="Phobius"/>
    </source>
</evidence>
<dbReference type="Gene3D" id="1.20.1250.20">
    <property type="entry name" value="MFS general substrate transporter like domains"/>
    <property type="match status" value="2"/>
</dbReference>
<feature type="transmembrane region" description="Helical" evidence="7">
    <location>
        <begin position="427"/>
        <end position="448"/>
    </location>
</feature>
<dbReference type="PANTHER" id="PTHR43045:SF1">
    <property type="entry name" value="SHIKIMATE TRANSPORTER"/>
    <property type="match status" value="1"/>
</dbReference>
<dbReference type="InterPro" id="IPR011701">
    <property type="entry name" value="MFS"/>
</dbReference>
<dbReference type="Pfam" id="PF07690">
    <property type="entry name" value="MFS_1"/>
    <property type="match status" value="1"/>
</dbReference>
<accession>A0A6P2U4H9</accession>
<dbReference type="GO" id="GO:0005886">
    <property type="term" value="C:plasma membrane"/>
    <property type="evidence" value="ECO:0007669"/>
    <property type="project" value="UniProtKB-SubCell"/>
</dbReference>
<name>A0A6P2U4H9_BURL3</name>
<feature type="transmembrane region" description="Helical" evidence="7">
    <location>
        <begin position="80"/>
        <end position="104"/>
    </location>
</feature>
<dbReference type="PANTHER" id="PTHR43045">
    <property type="entry name" value="SHIKIMATE TRANSPORTER"/>
    <property type="match status" value="1"/>
</dbReference>
<dbReference type="InterPro" id="IPR020846">
    <property type="entry name" value="MFS_dom"/>
</dbReference>
<dbReference type="PROSITE" id="PS00217">
    <property type="entry name" value="SUGAR_TRANSPORT_2"/>
    <property type="match status" value="1"/>
</dbReference>
<feature type="transmembrane region" description="Helical" evidence="7">
    <location>
        <begin position="216"/>
        <end position="235"/>
    </location>
</feature>
<proteinExistence type="predicted"/>
<keyword evidence="6 7" id="KW-0472">Membrane</keyword>
<evidence type="ECO:0000256" key="5">
    <source>
        <dbReference type="ARBA" id="ARBA00022989"/>
    </source>
</evidence>
<evidence type="ECO:0000256" key="6">
    <source>
        <dbReference type="ARBA" id="ARBA00023136"/>
    </source>
</evidence>
<feature type="domain" description="Major facilitator superfamily (MFS) profile" evidence="8">
    <location>
        <begin position="43"/>
        <end position="452"/>
    </location>
</feature>
<dbReference type="PROSITE" id="PS50850">
    <property type="entry name" value="MFS"/>
    <property type="match status" value="1"/>
</dbReference>
<gene>
    <name evidence="9" type="ORF">BLA39750_00014</name>
</gene>
<feature type="transmembrane region" description="Helical" evidence="7">
    <location>
        <begin position="55"/>
        <end position="74"/>
    </location>
</feature>
<feature type="transmembrane region" description="Helical" evidence="7">
    <location>
        <begin position="336"/>
        <end position="355"/>
    </location>
</feature>
<evidence type="ECO:0000256" key="4">
    <source>
        <dbReference type="ARBA" id="ARBA00022692"/>
    </source>
</evidence>
<keyword evidence="2" id="KW-0813">Transport</keyword>
<feature type="transmembrane region" description="Helical" evidence="7">
    <location>
        <begin position="400"/>
        <end position="421"/>
    </location>
</feature>
<evidence type="ECO:0000256" key="2">
    <source>
        <dbReference type="ARBA" id="ARBA00022448"/>
    </source>
</evidence>
<evidence type="ECO:0000259" key="8">
    <source>
        <dbReference type="PROSITE" id="PS50850"/>
    </source>
</evidence>
<reference evidence="9 10" key="1">
    <citation type="submission" date="2019-09" db="EMBL/GenBank/DDBJ databases">
        <authorList>
            <person name="Depoorter E."/>
        </authorList>
    </citation>
    <scope>NUCLEOTIDE SEQUENCE [LARGE SCALE GENOMIC DNA]</scope>
    <source>
        <strain evidence="9">R-39750</strain>
    </source>
</reference>
<feature type="transmembrane region" description="Helical" evidence="7">
    <location>
        <begin position="146"/>
        <end position="171"/>
    </location>
</feature>
<keyword evidence="5 7" id="KW-1133">Transmembrane helix</keyword>
<keyword evidence="3" id="KW-1003">Cell membrane</keyword>
<evidence type="ECO:0000256" key="1">
    <source>
        <dbReference type="ARBA" id="ARBA00004651"/>
    </source>
</evidence>
<dbReference type="FunFam" id="1.20.1250.20:FF:000001">
    <property type="entry name" value="Dicarboxylate MFS transporter"/>
    <property type="match status" value="1"/>
</dbReference>
<comment type="subcellular location">
    <subcellularLocation>
        <location evidence="1">Cell membrane</location>
        <topology evidence="1">Multi-pass membrane protein</topology>
    </subcellularLocation>
</comment>
<dbReference type="Proteomes" id="UP000494110">
    <property type="component" value="Unassembled WGS sequence"/>
</dbReference>
<feature type="transmembrane region" description="Helical" evidence="7">
    <location>
        <begin position="361"/>
        <end position="379"/>
    </location>
</feature>
<organism evidence="9 10">
    <name type="scientific">Burkholderia lata (strain ATCC 17760 / DSM 23089 / LMG 22485 / NCIMB 9086 / R18194 / 383)</name>
    <dbReference type="NCBI Taxonomy" id="482957"/>
    <lineage>
        <taxon>Bacteria</taxon>
        <taxon>Pseudomonadati</taxon>
        <taxon>Pseudomonadota</taxon>
        <taxon>Betaproteobacteria</taxon>
        <taxon>Burkholderiales</taxon>
        <taxon>Burkholderiaceae</taxon>
        <taxon>Burkholderia</taxon>
        <taxon>Burkholderia cepacia complex</taxon>
    </lineage>
</organism>
<evidence type="ECO:0000313" key="9">
    <source>
        <dbReference type="EMBL" id="VWC63990.1"/>
    </source>
</evidence>
<feature type="transmembrane region" description="Helical" evidence="7">
    <location>
        <begin position="305"/>
        <end position="324"/>
    </location>
</feature>
<dbReference type="AlphaFoldDB" id="A0A6P2U4H9"/>
<dbReference type="SUPFAM" id="SSF103473">
    <property type="entry name" value="MFS general substrate transporter"/>
    <property type="match status" value="1"/>
</dbReference>
<protein>
    <submittedName>
        <fullName evidence="9">MFS transporter</fullName>
    </submittedName>
</protein>
<evidence type="ECO:0000256" key="3">
    <source>
        <dbReference type="ARBA" id="ARBA00022475"/>
    </source>
</evidence>